<dbReference type="PANTHER" id="PTHR40459">
    <property type="entry name" value="CONSERVED HYPOTHETICAL ALANINE AND LEUCINE RICH PROTEIN"/>
    <property type="match status" value="1"/>
</dbReference>
<dbReference type="SUPFAM" id="SSF48179">
    <property type="entry name" value="6-phosphogluconate dehydrogenase C-terminal domain-like"/>
    <property type="match status" value="1"/>
</dbReference>
<name>A0A2T0U464_9SPHI</name>
<dbReference type="InterPro" id="IPR008927">
    <property type="entry name" value="6-PGluconate_DH-like_C_sf"/>
</dbReference>
<dbReference type="Gene3D" id="3.40.50.720">
    <property type="entry name" value="NAD(P)-binding Rossmann-like Domain"/>
    <property type="match status" value="1"/>
</dbReference>
<reference evidence="3 4" key="1">
    <citation type="submission" date="2018-03" db="EMBL/GenBank/DDBJ databases">
        <title>Genomic Encyclopedia of Type Strains, Phase III (KMG-III): the genomes of soil and plant-associated and newly described type strains.</title>
        <authorList>
            <person name="Whitman W."/>
        </authorList>
    </citation>
    <scope>NUCLEOTIDE SEQUENCE [LARGE SCALE GENOMIC DNA]</scope>
    <source>
        <strain evidence="3 4">CGMCC 1.9313</strain>
    </source>
</reference>
<dbReference type="RefSeq" id="WP_106293118.1">
    <property type="nucleotide sequence ID" value="NZ_PVTH01000005.1"/>
</dbReference>
<dbReference type="Proteomes" id="UP000238034">
    <property type="component" value="Unassembled WGS sequence"/>
</dbReference>
<evidence type="ECO:0000313" key="3">
    <source>
        <dbReference type="EMBL" id="PRY52703.1"/>
    </source>
</evidence>
<dbReference type="PANTHER" id="PTHR40459:SF1">
    <property type="entry name" value="CONSERVED HYPOTHETICAL ALANINE AND LEUCINE RICH PROTEIN"/>
    <property type="match status" value="1"/>
</dbReference>
<dbReference type="SUPFAM" id="SSF51735">
    <property type="entry name" value="NAD(P)-binding Rossmann-fold domains"/>
    <property type="match status" value="1"/>
</dbReference>
<organism evidence="3 4">
    <name type="scientific">Arcticibacter pallidicorallinus</name>
    <dbReference type="NCBI Taxonomy" id="1259464"/>
    <lineage>
        <taxon>Bacteria</taxon>
        <taxon>Pseudomonadati</taxon>
        <taxon>Bacteroidota</taxon>
        <taxon>Sphingobacteriia</taxon>
        <taxon>Sphingobacteriales</taxon>
        <taxon>Sphingobacteriaceae</taxon>
        <taxon>Arcticibacter</taxon>
    </lineage>
</organism>
<evidence type="ECO:0000259" key="1">
    <source>
        <dbReference type="Pfam" id="PF03807"/>
    </source>
</evidence>
<evidence type="ECO:0000313" key="4">
    <source>
        <dbReference type="Proteomes" id="UP000238034"/>
    </source>
</evidence>
<keyword evidence="4" id="KW-1185">Reference proteome</keyword>
<gene>
    <name evidence="3" type="ORF">B0I27_105170</name>
</gene>
<dbReference type="Pfam" id="PF10728">
    <property type="entry name" value="DUF2520"/>
    <property type="match status" value="1"/>
</dbReference>
<protein>
    <submittedName>
        <fullName evidence="3">Putative short-subunit dehydrogenase-like oxidoreductase (DUF2520 family)</fullName>
    </submittedName>
</protein>
<evidence type="ECO:0000259" key="2">
    <source>
        <dbReference type="Pfam" id="PF10728"/>
    </source>
</evidence>
<comment type="caution">
    <text evidence="3">The sequence shown here is derived from an EMBL/GenBank/DDBJ whole genome shotgun (WGS) entry which is preliminary data.</text>
</comment>
<dbReference type="InterPro" id="IPR036291">
    <property type="entry name" value="NAD(P)-bd_dom_sf"/>
</dbReference>
<dbReference type="AlphaFoldDB" id="A0A2T0U464"/>
<dbReference type="InterPro" id="IPR018931">
    <property type="entry name" value="DUF2520"/>
</dbReference>
<feature type="domain" description="Pyrroline-5-carboxylate reductase catalytic N-terminal" evidence="1">
    <location>
        <begin position="2"/>
        <end position="88"/>
    </location>
</feature>
<accession>A0A2T0U464</accession>
<proteinExistence type="predicted"/>
<feature type="domain" description="DUF2520" evidence="2">
    <location>
        <begin position="125"/>
        <end position="248"/>
    </location>
</feature>
<dbReference type="InterPro" id="IPR028939">
    <property type="entry name" value="P5C_Rdtase_cat_N"/>
</dbReference>
<dbReference type="Gene3D" id="1.10.1040.20">
    <property type="entry name" value="ProC-like, C-terminal domain"/>
    <property type="match status" value="1"/>
</dbReference>
<dbReference type="InterPro" id="IPR037108">
    <property type="entry name" value="TM1727-like_C_sf"/>
</dbReference>
<dbReference type="Pfam" id="PF03807">
    <property type="entry name" value="F420_oxidored"/>
    <property type="match status" value="1"/>
</dbReference>
<sequence>MKIVLLGSGNVATHLGHALKTAGHEILQVWSRSLSNAQQLADSLSAAFTNEIGALNNTADIYILSIKDDAIEEVASSFLFKGKLLVHTSGTAGIDLLGKEWANKGVFYPLQTFSKQKGVDFSTVPLLLEGSNEKVVAQLNELAASISQTVRPASSEQRAAIHVAAVFACNFSNHLYSISKDLLAKEGLDFKLLLPLIAETAAKVQSLDPKAAQTGPAIRGDQASIEKHKKYLEASPDLQQLYTLMTNSIIGSKK</sequence>
<dbReference type="OrthoDB" id="9810755at2"/>
<dbReference type="EMBL" id="PVTH01000005">
    <property type="protein sequence ID" value="PRY52703.1"/>
    <property type="molecule type" value="Genomic_DNA"/>
</dbReference>